<dbReference type="PANTHER" id="PTHR47623">
    <property type="entry name" value="OS09G0287300 PROTEIN"/>
    <property type="match status" value="1"/>
</dbReference>
<accession>A0A6M1T4A7</accession>
<dbReference type="Gene3D" id="3.40.50.1240">
    <property type="entry name" value="Phosphoglycerate mutase-like"/>
    <property type="match status" value="1"/>
</dbReference>
<feature type="binding site" evidence="1">
    <location>
        <position position="58"/>
    </location>
    <ligand>
        <name>substrate</name>
    </ligand>
</feature>
<keyword evidence="3" id="KW-1185">Reference proteome</keyword>
<dbReference type="Pfam" id="PF00300">
    <property type="entry name" value="His_Phos_1"/>
    <property type="match status" value="1"/>
</dbReference>
<evidence type="ECO:0000313" key="2">
    <source>
        <dbReference type="EMBL" id="NGP77587.1"/>
    </source>
</evidence>
<evidence type="ECO:0000313" key="3">
    <source>
        <dbReference type="Proteomes" id="UP000473278"/>
    </source>
</evidence>
<dbReference type="EMBL" id="JAALLT010000004">
    <property type="protein sequence ID" value="NGP77587.1"/>
    <property type="molecule type" value="Genomic_DNA"/>
</dbReference>
<protein>
    <submittedName>
        <fullName evidence="2">Histidine phosphatase family protein</fullName>
    </submittedName>
</protein>
<dbReference type="Proteomes" id="UP000473278">
    <property type="component" value="Unassembled WGS sequence"/>
</dbReference>
<dbReference type="SMART" id="SM00855">
    <property type="entry name" value="PGAM"/>
    <property type="match status" value="1"/>
</dbReference>
<sequence>MKHILLLRHAKSSWDDSSLDDFDRPLAKRGKKDAPRMGAFISNSGYLPDHVFSSTAKRARQTTTMFCEVAGLEDEIISWTDDFYYGSAYDYLEAIQEASESAETIMLVGHNPKMEETASLLCSDSKSYTLRMPTAALVCLEHPAVKWSQVKEGTARIKWMMIPKLLKKL</sequence>
<dbReference type="InterPro" id="IPR029033">
    <property type="entry name" value="His_PPase_superfam"/>
</dbReference>
<dbReference type="PANTHER" id="PTHR47623:SF1">
    <property type="entry name" value="OS09G0287300 PROTEIN"/>
    <property type="match status" value="1"/>
</dbReference>
<name>A0A6M1T4A7_9BACT</name>
<gene>
    <name evidence="2" type="ORF">G3570_13140</name>
</gene>
<dbReference type="SUPFAM" id="SSF53254">
    <property type="entry name" value="Phosphoglycerate mutase-like"/>
    <property type="match status" value="1"/>
</dbReference>
<evidence type="ECO:0000256" key="1">
    <source>
        <dbReference type="PIRSR" id="PIRSR613078-2"/>
    </source>
</evidence>
<dbReference type="CDD" id="cd07067">
    <property type="entry name" value="HP_PGM_like"/>
    <property type="match status" value="1"/>
</dbReference>
<reference evidence="2 3" key="1">
    <citation type="submission" date="2020-02" db="EMBL/GenBank/DDBJ databases">
        <title>Balneolaceae bacterium YR4-1, complete genome.</title>
        <authorList>
            <person name="Li Y."/>
            <person name="Wu S."/>
        </authorList>
    </citation>
    <scope>NUCLEOTIDE SEQUENCE [LARGE SCALE GENOMIC DNA]</scope>
    <source>
        <strain evidence="2 3">YR4-1</strain>
    </source>
</reference>
<proteinExistence type="predicted"/>
<dbReference type="RefSeq" id="WP_165143121.1">
    <property type="nucleotide sequence ID" value="NZ_JAALLT010000004.1"/>
</dbReference>
<dbReference type="InterPro" id="IPR013078">
    <property type="entry name" value="His_Pase_superF_clade-1"/>
</dbReference>
<organism evidence="2 3">
    <name type="scientific">Halalkalibaculum roseum</name>
    <dbReference type="NCBI Taxonomy" id="2709311"/>
    <lineage>
        <taxon>Bacteria</taxon>
        <taxon>Pseudomonadati</taxon>
        <taxon>Balneolota</taxon>
        <taxon>Balneolia</taxon>
        <taxon>Balneolales</taxon>
        <taxon>Balneolaceae</taxon>
        <taxon>Halalkalibaculum</taxon>
    </lineage>
</organism>
<dbReference type="AlphaFoldDB" id="A0A6M1T4A7"/>
<comment type="caution">
    <text evidence="2">The sequence shown here is derived from an EMBL/GenBank/DDBJ whole genome shotgun (WGS) entry which is preliminary data.</text>
</comment>